<reference evidence="1" key="1">
    <citation type="journal article" date="2022" name="Int. J. Mol. Sci.">
        <title>Draft Genome of Tanacetum Coccineum: Genomic Comparison of Closely Related Tanacetum-Family Plants.</title>
        <authorList>
            <person name="Yamashiro T."/>
            <person name="Shiraishi A."/>
            <person name="Nakayama K."/>
            <person name="Satake H."/>
        </authorList>
    </citation>
    <scope>NUCLEOTIDE SEQUENCE</scope>
</reference>
<dbReference type="Proteomes" id="UP001151760">
    <property type="component" value="Unassembled WGS sequence"/>
</dbReference>
<gene>
    <name evidence="1" type="ORF">Tco_0802200</name>
</gene>
<organism evidence="1 2">
    <name type="scientific">Tanacetum coccineum</name>
    <dbReference type="NCBI Taxonomy" id="301880"/>
    <lineage>
        <taxon>Eukaryota</taxon>
        <taxon>Viridiplantae</taxon>
        <taxon>Streptophyta</taxon>
        <taxon>Embryophyta</taxon>
        <taxon>Tracheophyta</taxon>
        <taxon>Spermatophyta</taxon>
        <taxon>Magnoliopsida</taxon>
        <taxon>eudicotyledons</taxon>
        <taxon>Gunneridae</taxon>
        <taxon>Pentapetalae</taxon>
        <taxon>asterids</taxon>
        <taxon>campanulids</taxon>
        <taxon>Asterales</taxon>
        <taxon>Asteraceae</taxon>
        <taxon>Asteroideae</taxon>
        <taxon>Anthemideae</taxon>
        <taxon>Anthemidinae</taxon>
        <taxon>Tanacetum</taxon>
    </lineage>
</organism>
<comment type="caution">
    <text evidence="1">The sequence shown here is derived from an EMBL/GenBank/DDBJ whole genome shotgun (WGS) entry which is preliminary data.</text>
</comment>
<protein>
    <submittedName>
        <fullName evidence="1">Uncharacterized protein</fullName>
    </submittedName>
</protein>
<evidence type="ECO:0000313" key="2">
    <source>
        <dbReference type="Proteomes" id="UP001151760"/>
    </source>
</evidence>
<name>A0ABQ5A2C2_9ASTR</name>
<evidence type="ECO:0000313" key="1">
    <source>
        <dbReference type="EMBL" id="GJS95232.1"/>
    </source>
</evidence>
<keyword evidence="2" id="KW-1185">Reference proteome</keyword>
<dbReference type="EMBL" id="BQNB010011793">
    <property type="protein sequence ID" value="GJS95232.1"/>
    <property type="molecule type" value="Genomic_DNA"/>
</dbReference>
<accession>A0ABQ5A2C2</accession>
<proteinExistence type="predicted"/>
<sequence length="181" mass="19284">MGFVSYNDVPPPHTGLFTPPKLDVSNSGLEEFQQPEFEGYGPKTSKCVSEDVSNEFRESPDAQLVKELVSNDKLEKKTFSYCHKVLGKSKKLNKSELPTARSLSTSNLSASIISCVLSYDLIKAMVASSSFCLASISSSSNSASSSTIISLPLSLACGSCDACRSCDSCEVDDVVLNSLGS</sequence>
<reference evidence="1" key="2">
    <citation type="submission" date="2022-01" db="EMBL/GenBank/DDBJ databases">
        <authorList>
            <person name="Yamashiro T."/>
            <person name="Shiraishi A."/>
            <person name="Satake H."/>
            <person name="Nakayama K."/>
        </authorList>
    </citation>
    <scope>NUCLEOTIDE SEQUENCE</scope>
</reference>